<dbReference type="NCBIfam" id="TIGR01509">
    <property type="entry name" value="HAD-SF-IA-v3"/>
    <property type="match status" value="1"/>
</dbReference>
<dbReference type="InterPro" id="IPR041492">
    <property type="entry name" value="HAD_2"/>
</dbReference>
<dbReference type="SFLD" id="SFLDS00003">
    <property type="entry name" value="Haloacid_Dehalogenase"/>
    <property type="match status" value="1"/>
</dbReference>
<dbReference type="SUPFAM" id="SSF56784">
    <property type="entry name" value="HAD-like"/>
    <property type="match status" value="1"/>
</dbReference>
<keyword evidence="5" id="KW-0119">Carbohydrate metabolism</keyword>
<organism evidence="6 7">
    <name type="scientific">Myxococcus llanfairpwllgwyngyllgogerychwyrndrobwllllantysiliogogogochensis</name>
    <dbReference type="NCBI Taxonomy" id="2590453"/>
    <lineage>
        <taxon>Bacteria</taxon>
        <taxon>Pseudomonadati</taxon>
        <taxon>Myxococcota</taxon>
        <taxon>Myxococcia</taxon>
        <taxon>Myxococcales</taxon>
        <taxon>Cystobacterineae</taxon>
        <taxon>Myxococcaceae</taxon>
        <taxon>Myxococcus</taxon>
    </lineage>
</organism>
<dbReference type="EMBL" id="VIFM01000126">
    <property type="protein sequence ID" value="TQF12744.1"/>
    <property type="molecule type" value="Genomic_DNA"/>
</dbReference>
<dbReference type="InterPro" id="IPR006439">
    <property type="entry name" value="HAD-SF_hydro_IA"/>
</dbReference>
<evidence type="ECO:0000256" key="3">
    <source>
        <dbReference type="ARBA" id="ARBA00022723"/>
    </source>
</evidence>
<evidence type="ECO:0000256" key="1">
    <source>
        <dbReference type="ARBA" id="ARBA00001946"/>
    </source>
</evidence>
<dbReference type="OrthoDB" id="9793014at2"/>
<evidence type="ECO:0000313" key="6">
    <source>
        <dbReference type="EMBL" id="TQF12744.1"/>
    </source>
</evidence>
<dbReference type="Pfam" id="PF13419">
    <property type="entry name" value="HAD_2"/>
    <property type="match status" value="1"/>
</dbReference>
<comment type="caution">
    <text evidence="6">The sequence shown here is derived from an EMBL/GenBank/DDBJ whole genome shotgun (WGS) entry which is preliminary data.</text>
</comment>
<protein>
    <submittedName>
        <fullName evidence="6">HAD family phosphatase</fullName>
    </submittedName>
</protein>
<dbReference type="Gene3D" id="3.40.50.1000">
    <property type="entry name" value="HAD superfamily/HAD-like"/>
    <property type="match status" value="1"/>
</dbReference>
<sequence>MPEGQGHVVGESMIRCMLFDMDGTLLFTEEANFVAYRRAFAEEGFNLERAAYQRAFGLRFDAMVREVGAKLDAQAAVRVRDAKARFYPESFDQVRPNLPLIGLLRSVRAHHVTGLVTTAATTNARALMAHFDLAHLFDVTVFGEDVEHPKPHPEGYLRAARLADVPTAQCLAFEDSASGVAAAEAAGITVVRVQEAP</sequence>
<dbReference type="Gene3D" id="1.10.150.240">
    <property type="entry name" value="Putative phosphatase, domain 2"/>
    <property type="match status" value="1"/>
</dbReference>
<reference evidence="6 7" key="1">
    <citation type="submission" date="2019-06" db="EMBL/GenBank/DDBJ databases">
        <authorList>
            <person name="Livingstone P."/>
            <person name="Whitworth D."/>
        </authorList>
    </citation>
    <scope>NUCLEOTIDE SEQUENCE [LARGE SCALE GENOMIC DNA]</scope>
    <source>
        <strain evidence="6 7">AM401</strain>
    </source>
</reference>
<keyword evidence="7" id="KW-1185">Reference proteome</keyword>
<gene>
    <name evidence="6" type="ORF">FJV41_27360</name>
</gene>
<name>A0A540WWF4_9BACT</name>
<dbReference type="InterPro" id="IPR023198">
    <property type="entry name" value="PGP-like_dom2"/>
</dbReference>
<dbReference type="InterPro" id="IPR051600">
    <property type="entry name" value="Beta-PGM-like"/>
</dbReference>
<dbReference type="AlphaFoldDB" id="A0A540WWF4"/>
<dbReference type="InterPro" id="IPR023214">
    <property type="entry name" value="HAD_sf"/>
</dbReference>
<dbReference type="PANTHER" id="PTHR46193:SF18">
    <property type="entry name" value="HEXITOL PHOSPHATASE B"/>
    <property type="match status" value="1"/>
</dbReference>
<comment type="cofactor">
    <cofactor evidence="1">
        <name>Mg(2+)</name>
        <dbReference type="ChEBI" id="CHEBI:18420"/>
    </cofactor>
</comment>
<dbReference type="Proteomes" id="UP000315369">
    <property type="component" value="Unassembled WGS sequence"/>
</dbReference>
<dbReference type="PANTHER" id="PTHR46193">
    <property type="entry name" value="6-PHOSPHOGLUCONATE PHOSPHATASE"/>
    <property type="match status" value="1"/>
</dbReference>
<keyword evidence="3" id="KW-0479">Metal-binding</keyword>
<evidence type="ECO:0000256" key="5">
    <source>
        <dbReference type="ARBA" id="ARBA00023277"/>
    </source>
</evidence>
<accession>A0A540WWF4</accession>
<keyword evidence="4" id="KW-0460">Magnesium</keyword>
<dbReference type="GO" id="GO:0046872">
    <property type="term" value="F:metal ion binding"/>
    <property type="evidence" value="ECO:0007669"/>
    <property type="project" value="UniProtKB-KW"/>
</dbReference>
<proteinExistence type="inferred from homology"/>
<evidence type="ECO:0000256" key="4">
    <source>
        <dbReference type="ARBA" id="ARBA00022842"/>
    </source>
</evidence>
<evidence type="ECO:0000256" key="2">
    <source>
        <dbReference type="ARBA" id="ARBA00006171"/>
    </source>
</evidence>
<comment type="similarity">
    <text evidence="2">Belongs to the HAD-like hydrolase superfamily. CbbY/CbbZ/Gph/YieH family.</text>
</comment>
<evidence type="ECO:0000313" key="7">
    <source>
        <dbReference type="Proteomes" id="UP000315369"/>
    </source>
</evidence>
<dbReference type="InterPro" id="IPR036412">
    <property type="entry name" value="HAD-like_sf"/>
</dbReference>
<dbReference type="GO" id="GO:0003824">
    <property type="term" value="F:catalytic activity"/>
    <property type="evidence" value="ECO:0007669"/>
    <property type="project" value="UniProtKB-ARBA"/>
</dbReference>
<dbReference type="SFLD" id="SFLDG01129">
    <property type="entry name" value="C1.5:_HAD__Beta-PGM__Phosphata"/>
    <property type="match status" value="1"/>
</dbReference>
<dbReference type="CDD" id="cd07505">
    <property type="entry name" value="HAD_BPGM-like"/>
    <property type="match status" value="1"/>
</dbReference>